<reference evidence="5 6" key="1">
    <citation type="journal article" date="2018" name="Evol. Lett.">
        <title>Horizontal gene cluster transfer increased hallucinogenic mushroom diversity.</title>
        <authorList>
            <person name="Reynolds H.T."/>
            <person name="Vijayakumar V."/>
            <person name="Gluck-Thaler E."/>
            <person name="Korotkin H.B."/>
            <person name="Matheny P.B."/>
            <person name="Slot J.C."/>
        </authorList>
    </citation>
    <scope>NUCLEOTIDE SEQUENCE [LARGE SCALE GENOMIC DNA]</scope>
    <source>
        <strain evidence="5 6">SRW20</strain>
    </source>
</reference>
<sequence>MTPQNKAIRPRKATPTTKATAEGDHRKRPRNRTTQSCLNCHTSKRMCDRKRPACSRCVQLGLTGVCAYEVDDPRQMMGVGEESVRLLKRVGELEEVIRELKNKPHPRWLQSSSLPQLNTFARTSPSGSRRASPLTTNTASSPASSPAPELGISDITFHSSTFSPELLGLSAPTSTMVMDEQLGQNNFPFNVSAFAQSLHQDCDYTHIFHDSCPDDLAHKQPFDTQPSIGHCGCLYDSASYQAMLELSLRLRKASDVLGQSPTHRLGEGFCHLHQRILELDLLAMYG</sequence>
<dbReference type="EMBL" id="NHYE01005263">
    <property type="protein sequence ID" value="PPQ75402.1"/>
    <property type="molecule type" value="Genomic_DNA"/>
</dbReference>
<comment type="caution">
    <text evidence="5">The sequence shown here is derived from an EMBL/GenBank/DDBJ whole genome shotgun (WGS) entry which is preliminary data.</text>
</comment>
<dbReference type="GO" id="GO:0005634">
    <property type="term" value="C:nucleus"/>
    <property type="evidence" value="ECO:0007669"/>
    <property type="project" value="UniProtKB-SubCell"/>
</dbReference>
<evidence type="ECO:0000256" key="2">
    <source>
        <dbReference type="ARBA" id="ARBA00023242"/>
    </source>
</evidence>
<evidence type="ECO:0000256" key="1">
    <source>
        <dbReference type="ARBA" id="ARBA00004123"/>
    </source>
</evidence>
<evidence type="ECO:0000313" key="6">
    <source>
        <dbReference type="Proteomes" id="UP000284706"/>
    </source>
</evidence>
<dbReference type="Gene3D" id="4.10.240.10">
    <property type="entry name" value="Zn(2)-C6 fungal-type DNA-binding domain"/>
    <property type="match status" value="1"/>
</dbReference>
<keyword evidence="6" id="KW-1185">Reference proteome</keyword>
<dbReference type="InterPro" id="IPR036864">
    <property type="entry name" value="Zn2-C6_fun-type_DNA-bd_sf"/>
</dbReference>
<dbReference type="Pfam" id="PF00172">
    <property type="entry name" value="Zn_clus"/>
    <property type="match status" value="1"/>
</dbReference>
<keyword evidence="2" id="KW-0539">Nucleus</keyword>
<dbReference type="AlphaFoldDB" id="A0A409WA67"/>
<feature type="compositionally biased region" description="Low complexity" evidence="3">
    <location>
        <begin position="131"/>
        <end position="148"/>
    </location>
</feature>
<accession>A0A409WA67</accession>
<dbReference type="Proteomes" id="UP000284706">
    <property type="component" value="Unassembled WGS sequence"/>
</dbReference>
<dbReference type="OrthoDB" id="2269373at2759"/>
<dbReference type="PROSITE" id="PS00463">
    <property type="entry name" value="ZN2_CY6_FUNGAL_1"/>
    <property type="match status" value="1"/>
</dbReference>
<dbReference type="CDD" id="cd00067">
    <property type="entry name" value="GAL4"/>
    <property type="match status" value="1"/>
</dbReference>
<evidence type="ECO:0000313" key="5">
    <source>
        <dbReference type="EMBL" id="PPQ75402.1"/>
    </source>
</evidence>
<gene>
    <name evidence="5" type="ORF">CVT26_015373</name>
</gene>
<evidence type="ECO:0000259" key="4">
    <source>
        <dbReference type="PROSITE" id="PS50048"/>
    </source>
</evidence>
<dbReference type="GO" id="GO:0008270">
    <property type="term" value="F:zinc ion binding"/>
    <property type="evidence" value="ECO:0007669"/>
    <property type="project" value="InterPro"/>
</dbReference>
<dbReference type="PROSITE" id="PS50048">
    <property type="entry name" value="ZN2_CY6_FUNGAL_2"/>
    <property type="match status" value="1"/>
</dbReference>
<dbReference type="GO" id="GO:0000981">
    <property type="term" value="F:DNA-binding transcription factor activity, RNA polymerase II-specific"/>
    <property type="evidence" value="ECO:0007669"/>
    <property type="project" value="InterPro"/>
</dbReference>
<dbReference type="PANTHER" id="PTHR31001">
    <property type="entry name" value="UNCHARACTERIZED TRANSCRIPTIONAL REGULATORY PROTEIN"/>
    <property type="match status" value="1"/>
</dbReference>
<organism evidence="5 6">
    <name type="scientific">Gymnopilus dilepis</name>
    <dbReference type="NCBI Taxonomy" id="231916"/>
    <lineage>
        <taxon>Eukaryota</taxon>
        <taxon>Fungi</taxon>
        <taxon>Dikarya</taxon>
        <taxon>Basidiomycota</taxon>
        <taxon>Agaricomycotina</taxon>
        <taxon>Agaricomycetes</taxon>
        <taxon>Agaricomycetidae</taxon>
        <taxon>Agaricales</taxon>
        <taxon>Agaricineae</taxon>
        <taxon>Hymenogastraceae</taxon>
        <taxon>Gymnopilus</taxon>
    </lineage>
</organism>
<proteinExistence type="predicted"/>
<dbReference type="InterPro" id="IPR050613">
    <property type="entry name" value="Sec_Metabolite_Reg"/>
</dbReference>
<evidence type="ECO:0000256" key="3">
    <source>
        <dbReference type="SAM" id="MobiDB-lite"/>
    </source>
</evidence>
<dbReference type="STRING" id="231916.A0A409WA67"/>
<dbReference type="InterPro" id="IPR001138">
    <property type="entry name" value="Zn2Cys6_DnaBD"/>
</dbReference>
<feature type="region of interest" description="Disordered" evidence="3">
    <location>
        <begin position="1"/>
        <end position="33"/>
    </location>
</feature>
<dbReference type="SMART" id="SM00066">
    <property type="entry name" value="GAL4"/>
    <property type="match status" value="1"/>
</dbReference>
<dbReference type="InParanoid" id="A0A409WA67"/>
<protein>
    <recommendedName>
        <fullName evidence="4">Zn(2)-C6 fungal-type domain-containing protein</fullName>
    </recommendedName>
</protein>
<feature type="compositionally biased region" description="Polar residues" evidence="3">
    <location>
        <begin position="109"/>
        <end position="129"/>
    </location>
</feature>
<feature type="domain" description="Zn(2)-C6 fungal-type" evidence="4">
    <location>
        <begin position="36"/>
        <end position="68"/>
    </location>
</feature>
<name>A0A409WA67_9AGAR</name>
<dbReference type="SUPFAM" id="SSF57701">
    <property type="entry name" value="Zn2/Cys6 DNA-binding domain"/>
    <property type="match status" value="1"/>
</dbReference>
<comment type="subcellular location">
    <subcellularLocation>
        <location evidence="1">Nucleus</location>
    </subcellularLocation>
</comment>
<dbReference type="PANTHER" id="PTHR31001:SF81">
    <property type="entry name" value="ZN(II)2CYS6 TRANSCRIPTION FACTOR"/>
    <property type="match status" value="1"/>
</dbReference>
<feature type="region of interest" description="Disordered" evidence="3">
    <location>
        <begin position="107"/>
        <end position="150"/>
    </location>
</feature>